<comment type="caution">
    <text evidence="4">The sequence shown here is derived from an EMBL/GenBank/DDBJ whole genome shotgun (WGS) entry which is preliminary data.</text>
</comment>
<sequence>MNSSLFSLIVFLYIHGVHVDSKVDRYNFNLFENGTSFTEKVEVDVDNQTEVFRVPRHNDNDALDLMNDFAAGLTARRVPLSKDCYVSKLDPSVPSPREMKMEMDKASEQPLPNKVKVRRTEVKLLGLADRKALPQKILDFCGSFPIYNIKEVQMDERHSFITRENGKGRRKRSHWISQWNGCSHADVKQMQDCLNKVGHLNLTLSCKYDVIFCFYRATCKHIATVNTLVPTYQCTGIPHEVNLVGLCCSAIC</sequence>
<dbReference type="Pfam" id="PF04089">
    <property type="entry name" value="BRICHOS"/>
    <property type="match status" value="1"/>
</dbReference>
<dbReference type="InterPro" id="IPR051772">
    <property type="entry name" value="Gastrokine"/>
</dbReference>
<dbReference type="AlphaFoldDB" id="A0A2B4S8Q2"/>
<evidence type="ECO:0000259" key="3">
    <source>
        <dbReference type="PROSITE" id="PS50869"/>
    </source>
</evidence>
<reference evidence="5" key="1">
    <citation type="journal article" date="2017" name="bioRxiv">
        <title>Comparative analysis of the genomes of Stylophora pistillata and Acropora digitifera provides evidence for extensive differences between species of corals.</title>
        <authorList>
            <person name="Voolstra C.R."/>
            <person name="Li Y."/>
            <person name="Liew Y.J."/>
            <person name="Baumgarten S."/>
            <person name="Zoccola D."/>
            <person name="Flot J.-F."/>
            <person name="Tambutte S."/>
            <person name="Allemand D."/>
            <person name="Aranda M."/>
        </authorList>
    </citation>
    <scope>NUCLEOTIDE SEQUENCE [LARGE SCALE GENOMIC DNA]</scope>
</reference>
<proteinExistence type="predicted"/>
<evidence type="ECO:0000313" key="4">
    <source>
        <dbReference type="EMBL" id="PFX24912.1"/>
    </source>
</evidence>
<keyword evidence="2" id="KW-0732">Signal</keyword>
<protein>
    <recommendedName>
        <fullName evidence="3">BRICHOS domain-containing protein</fullName>
    </recommendedName>
</protein>
<dbReference type="PROSITE" id="PS50869">
    <property type="entry name" value="BRICHOS"/>
    <property type="match status" value="1"/>
</dbReference>
<gene>
    <name evidence="4" type="ORF">AWC38_SpisGene10472</name>
</gene>
<keyword evidence="1" id="KW-1015">Disulfide bond</keyword>
<organism evidence="4 5">
    <name type="scientific">Stylophora pistillata</name>
    <name type="common">Smooth cauliflower coral</name>
    <dbReference type="NCBI Taxonomy" id="50429"/>
    <lineage>
        <taxon>Eukaryota</taxon>
        <taxon>Metazoa</taxon>
        <taxon>Cnidaria</taxon>
        <taxon>Anthozoa</taxon>
        <taxon>Hexacorallia</taxon>
        <taxon>Scleractinia</taxon>
        <taxon>Astrocoeniina</taxon>
        <taxon>Pocilloporidae</taxon>
        <taxon>Stylophora</taxon>
    </lineage>
</organism>
<dbReference type="InterPro" id="IPR007084">
    <property type="entry name" value="BRICHOS_dom"/>
</dbReference>
<accession>A0A2B4S8Q2</accession>
<feature type="signal peptide" evidence="2">
    <location>
        <begin position="1"/>
        <end position="19"/>
    </location>
</feature>
<keyword evidence="5" id="KW-1185">Reference proteome</keyword>
<name>A0A2B4S8Q2_STYPI</name>
<feature type="chain" id="PRO_5013016041" description="BRICHOS domain-containing protein" evidence="2">
    <location>
        <begin position="20"/>
        <end position="252"/>
    </location>
</feature>
<evidence type="ECO:0000313" key="5">
    <source>
        <dbReference type="Proteomes" id="UP000225706"/>
    </source>
</evidence>
<dbReference type="Proteomes" id="UP000225706">
    <property type="component" value="Unassembled WGS sequence"/>
</dbReference>
<dbReference type="PANTHER" id="PTHR16483">
    <property type="entry name" value="GASTROKINE 1"/>
    <property type="match status" value="1"/>
</dbReference>
<dbReference type="SMART" id="SM01039">
    <property type="entry name" value="BRICHOS"/>
    <property type="match status" value="1"/>
</dbReference>
<evidence type="ECO:0000256" key="2">
    <source>
        <dbReference type="SAM" id="SignalP"/>
    </source>
</evidence>
<dbReference type="Gene3D" id="3.30.390.150">
    <property type="match status" value="1"/>
</dbReference>
<dbReference type="OrthoDB" id="5985282at2759"/>
<evidence type="ECO:0000256" key="1">
    <source>
        <dbReference type="ARBA" id="ARBA00023157"/>
    </source>
</evidence>
<feature type="domain" description="BRICHOS" evidence="3">
    <location>
        <begin position="57"/>
        <end position="149"/>
    </location>
</feature>
<dbReference type="EMBL" id="LSMT01000164">
    <property type="protein sequence ID" value="PFX24912.1"/>
    <property type="molecule type" value="Genomic_DNA"/>
</dbReference>